<dbReference type="Gene3D" id="3.90.1150.10">
    <property type="entry name" value="Aspartate Aminotransferase, domain 1"/>
    <property type="match status" value="1"/>
</dbReference>
<evidence type="ECO:0000313" key="17">
    <source>
        <dbReference type="EMBL" id="MBB5535263.1"/>
    </source>
</evidence>
<evidence type="ECO:0000256" key="13">
    <source>
        <dbReference type="ARBA" id="ARBA00047630"/>
    </source>
</evidence>
<dbReference type="GO" id="GO:0008615">
    <property type="term" value="P:pyridoxine biosynthetic process"/>
    <property type="evidence" value="ECO:0007669"/>
    <property type="project" value="UniProtKB-KW"/>
</dbReference>
<keyword evidence="8 17" id="KW-0808">Transferase</keyword>
<evidence type="ECO:0000256" key="7">
    <source>
        <dbReference type="ARBA" id="ARBA00022605"/>
    </source>
</evidence>
<evidence type="ECO:0000256" key="15">
    <source>
        <dbReference type="SAM" id="MobiDB-lite"/>
    </source>
</evidence>
<dbReference type="NCBIfam" id="TIGR01365">
    <property type="entry name" value="serC_2"/>
    <property type="match status" value="1"/>
</dbReference>
<organism evidence="17 18">
    <name type="scientific">Rhizobium giardinii</name>
    <dbReference type="NCBI Taxonomy" id="56731"/>
    <lineage>
        <taxon>Bacteria</taxon>
        <taxon>Pseudomonadati</taxon>
        <taxon>Pseudomonadota</taxon>
        <taxon>Alphaproteobacteria</taxon>
        <taxon>Hyphomicrobiales</taxon>
        <taxon>Rhizobiaceae</taxon>
        <taxon>Rhizobium/Agrobacterium group</taxon>
        <taxon>Rhizobium</taxon>
    </lineage>
</organism>
<evidence type="ECO:0000256" key="11">
    <source>
        <dbReference type="ARBA" id="ARBA00023299"/>
    </source>
</evidence>
<evidence type="ECO:0000256" key="10">
    <source>
        <dbReference type="ARBA" id="ARBA00023096"/>
    </source>
</evidence>
<comment type="catalytic activity">
    <reaction evidence="13">
        <text>4-(phosphooxy)-L-threonine + 2-oxoglutarate = (R)-3-hydroxy-2-oxo-4-phosphooxybutanoate + L-glutamate</text>
        <dbReference type="Rhea" id="RHEA:16573"/>
        <dbReference type="ChEBI" id="CHEBI:16810"/>
        <dbReference type="ChEBI" id="CHEBI:29985"/>
        <dbReference type="ChEBI" id="CHEBI:58452"/>
        <dbReference type="ChEBI" id="CHEBI:58538"/>
        <dbReference type="EC" id="2.6.1.52"/>
    </reaction>
</comment>
<evidence type="ECO:0000313" key="18">
    <source>
        <dbReference type="Proteomes" id="UP000585507"/>
    </source>
</evidence>
<keyword evidence="7" id="KW-0028">Amino-acid biosynthesis</keyword>
<evidence type="ECO:0000256" key="4">
    <source>
        <dbReference type="ARBA" id="ARBA00013030"/>
    </source>
</evidence>
<proteinExistence type="inferred from homology"/>
<keyword evidence="10" id="KW-0664">Pyridoxine biosynthesis</keyword>
<feature type="region of interest" description="Disordered" evidence="15">
    <location>
        <begin position="1"/>
        <end position="22"/>
    </location>
</feature>
<evidence type="ECO:0000256" key="2">
    <source>
        <dbReference type="ARBA" id="ARBA00005099"/>
    </source>
</evidence>
<dbReference type="GO" id="GO:0004760">
    <property type="term" value="F:L-serine-pyruvate transaminase activity"/>
    <property type="evidence" value="ECO:0007669"/>
    <property type="project" value="TreeGrafter"/>
</dbReference>
<dbReference type="InterPro" id="IPR015424">
    <property type="entry name" value="PyrdxlP-dep_Trfase"/>
</dbReference>
<sequence length="392" mass="42271">MTTPAAPDIRPQNTHFSSGPCSKRPGWSLDALSDAALGRSHRAKVGKSKLKQAIDLTREVLEVPADYRIGIVPASDTGAVEMALWSLLGPRGVDMVAWESFGSGWVSDVVKELKLPDTRKIVADYGLLPDLSKLDFDRDVVFTWNGTTSGVRVPNADFIPADRKGLTICDATSAAFAQELDFAKLDVVTFSWQKVLGGEGAHGILILSPRAVERLESYEPSWPLPKIFRMTKGGKIIEGIFQGETINTPSMLCVEDYIDALLWAKKVGGLKALIARADANAQVIHDFVAKTDWIANLAAVEATQSNTSVCLKIVDKDVAALDAAAQDAFAKGMVALLEKQGVAHDIGAYRDAPSGFRIWAGATIETADLEALMPWFDWAFATQKATLSQAAA</sequence>
<dbReference type="AlphaFoldDB" id="A0A7W8X963"/>
<comment type="catalytic activity">
    <reaction evidence="14">
        <text>O-phospho-L-serine + 2-oxoglutarate = 3-phosphooxypyruvate + L-glutamate</text>
        <dbReference type="Rhea" id="RHEA:14329"/>
        <dbReference type="ChEBI" id="CHEBI:16810"/>
        <dbReference type="ChEBI" id="CHEBI:18110"/>
        <dbReference type="ChEBI" id="CHEBI:29985"/>
        <dbReference type="ChEBI" id="CHEBI:57524"/>
        <dbReference type="EC" id="2.6.1.52"/>
    </reaction>
</comment>
<dbReference type="InterPro" id="IPR000192">
    <property type="entry name" value="Aminotrans_V_dom"/>
</dbReference>
<dbReference type="InterPro" id="IPR006271">
    <property type="entry name" value="Pser_aminoTfrase_methanosarc"/>
</dbReference>
<gene>
    <name evidence="17" type="ORF">GGD55_001957</name>
</gene>
<dbReference type="GO" id="GO:0008453">
    <property type="term" value="F:alanine-glyoxylate transaminase activity"/>
    <property type="evidence" value="ECO:0007669"/>
    <property type="project" value="TreeGrafter"/>
</dbReference>
<dbReference type="GO" id="GO:0006564">
    <property type="term" value="P:L-serine biosynthetic process"/>
    <property type="evidence" value="ECO:0007669"/>
    <property type="project" value="UniProtKB-KW"/>
</dbReference>
<comment type="pathway">
    <text evidence="2">Amino-acid biosynthesis; L-serine biosynthesis; L-serine from 3-phospho-D-glycerate: step 2/3.</text>
</comment>
<dbReference type="Pfam" id="PF00266">
    <property type="entry name" value="Aminotran_5"/>
    <property type="match status" value="1"/>
</dbReference>
<dbReference type="RefSeq" id="WP_018327833.1">
    <property type="nucleotide sequence ID" value="NZ_JACHBK010000004.1"/>
</dbReference>
<feature type="domain" description="Aminotransferase class V" evidence="16">
    <location>
        <begin position="140"/>
        <end position="298"/>
    </location>
</feature>
<keyword evidence="9" id="KW-0663">Pyridoxal phosphate</keyword>
<dbReference type="UniPathway" id="UPA00135">
    <property type="reaction ID" value="UER00197"/>
</dbReference>
<dbReference type="CDD" id="cd01494">
    <property type="entry name" value="AAT_I"/>
    <property type="match status" value="1"/>
</dbReference>
<dbReference type="EC" id="2.6.1.52" evidence="4"/>
<comment type="cofactor">
    <cofactor evidence="1">
        <name>pyridoxal 5'-phosphate</name>
        <dbReference type="ChEBI" id="CHEBI:597326"/>
    </cofactor>
</comment>
<dbReference type="PANTHER" id="PTHR21152">
    <property type="entry name" value="AMINOTRANSFERASE CLASS V"/>
    <property type="match status" value="1"/>
</dbReference>
<evidence type="ECO:0000256" key="12">
    <source>
        <dbReference type="ARBA" id="ARBA00031421"/>
    </source>
</evidence>
<keyword evidence="18" id="KW-1185">Reference proteome</keyword>
<protein>
    <recommendedName>
        <fullName evidence="4">phosphoserine transaminase</fullName>
        <ecNumber evidence="4">2.6.1.52</ecNumber>
    </recommendedName>
    <alternativeName>
        <fullName evidence="12">Phosphohydroxythreonine aminotransferase</fullName>
    </alternativeName>
</protein>
<dbReference type="GO" id="GO:0019265">
    <property type="term" value="P:glycine biosynthetic process, by transamination of glyoxylate"/>
    <property type="evidence" value="ECO:0007669"/>
    <property type="project" value="TreeGrafter"/>
</dbReference>
<feature type="compositionally biased region" description="Polar residues" evidence="15">
    <location>
        <begin position="11"/>
        <end position="20"/>
    </location>
</feature>
<dbReference type="NCBIfam" id="NF002841">
    <property type="entry name" value="PRK03080.1-2"/>
    <property type="match status" value="1"/>
</dbReference>
<evidence type="ECO:0000256" key="8">
    <source>
        <dbReference type="ARBA" id="ARBA00022679"/>
    </source>
</evidence>
<accession>A0A7W8X963</accession>
<name>A0A7W8X963_9HYPH</name>
<dbReference type="InterPro" id="IPR015421">
    <property type="entry name" value="PyrdxlP-dep_Trfase_major"/>
</dbReference>
<evidence type="ECO:0000256" key="9">
    <source>
        <dbReference type="ARBA" id="ARBA00022898"/>
    </source>
</evidence>
<comment type="caution">
    <text evidence="17">The sequence shown here is derived from an EMBL/GenBank/DDBJ whole genome shotgun (WGS) entry which is preliminary data.</text>
</comment>
<evidence type="ECO:0000256" key="14">
    <source>
        <dbReference type="ARBA" id="ARBA00049007"/>
    </source>
</evidence>
<comment type="similarity">
    <text evidence="3">Belongs to the class-V pyridoxal-phosphate-dependent aminotransferase family. SerC subfamily.</text>
</comment>
<evidence type="ECO:0000256" key="5">
    <source>
        <dbReference type="ARBA" id="ARBA00022490"/>
    </source>
</evidence>
<dbReference type="GO" id="GO:0004648">
    <property type="term" value="F:O-phospho-L-serine:2-oxoglutarate aminotransferase activity"/>
    <property type="evidence" value="ECO:0007669"/>
    <property type="project" value="UniProtKB-EC"/>
</dbReference>
<keyword evidence="6 17" id="KW-0032">Aminotransferase</keyword>
<dbReference type="SUPFAM" id="SSF53383">
    <property type="entry name" value="PLP-dependent transferases"/>
    <property type="match status" value="1"/>
</dbReference>
<dbReference type="PANTHER" id="PTHR21152:SF40">
    <property type="entry name" value="ALANINE--GLYOXYLATE AMINOTRANSFERASE"/>
    <property type="match status" value="1"/>
</dbReference>
<evidence type="ECO:0000256" key="1">
    <source>
        <dbReference type="ARBA" id="ARBA00001933"/>
    </source>
</evidence>
<dbReference type="Gene3D" id="3.40.640.10">
    <property type="entry name" value="Type I PLP-dependent aspartate aminotransferase-like (Major domain)"/>
    <property type="match status" value="1"/>
</dbReference>
<evidence type="ECO:0000256" key="3">
    <source>
        <dbReference type="ARBA" id="ARBA00006904"/>
    </source>
</evidence>
<dbReference type="InterPro" id="IPR015422">
    <property type="entry name" value="PyrdxlP-dep_Trfase_small"/>
</dbReference>
<dbReference type="EMBL" id="JACHBK010000004">
    <property type="protein sequence ID" value="MBB5535263.1"/>
    <property type="molecule type" value="Genomic_DNA"/>
</dbReference>
<dbReference type="InterPro" id="IPR022278">
    <property type="entry name" value="Pser_aminoTfrase"/>
</dbReference>
<keyword evidence="5" id="KW-0963">Cytoplasm</keyword>
<evidence type="ECO:0000259" key="16">
    <source>
        <dbReference type="Pfam" id="PF00266"/>
    </source>
</evidence>
<evidence type="ECO:0000256" key="6">
    <source>
        <dbReference type="ARBA" id="ARBA00022576"/>
    </source>
</evidence>
<dbReference type="Proteomes" id="UP000585507">
    <property type="component" value="Unassembled WGS sequence"/>
</dbReference>
<reference evidence="17 18" key="1">
    <citation type="submission" date="2020-08" db="EMBL/GenBank/DDBJ databases">
        <title>Genomic Encyclopedia of Type Strains, Phase IV (KMG-V): Genome sequencing to study the core and pangenomes of soil and plant-associated prokaryotes.</title>
        <authorList>
            <person name="Whitman W."/>
        </authorList>
    </citation>
    <scope>NUCLEOTIDE SEQUENCE [LARGE SCALE GENOMIC DNA]</scope>
    <source>
        <strain evidence="17 18">SEMIA 4084</strain>
    </source>
</reference>
<keyword evidence="11" id="KW-0718">Serine biosynthesis</keyword>
<dbReference type="PIRSF" id="PIRSF000525">
    <property type="entry name" value="SerC"/>
    <property type="match status" value="1"/>
</dbReference>